<dbReference type="AlphaFoldDB" id="A0A1B4V2T9"/>
<dbReference type="OrthoDB" id="7347875at2"/>
<reference evidence="1 2" key="1">
    <citation type="submission" date="2015-08" db="EMBL/GenBank/DDBJ databases">
        <title>Complete genome sequence of Sulfurifustis variabilis.</title>
        <authorList>
            <person name="Miura A."/>
            <person name="Kojima H."/>
            <person name="Fukui M."/>
        </authorList>
    </citation>
    <scope>NUCLEOTIDE SEQUENCE [LARGE SCALE GENOMIC DNA]</scope>
    <source>
        <strain evidence="2">skN76</strain>
    </source>
</reference>
<evidence type="ECO:0000313" key="1">
    <source>
        <dbReference type="EMBL" id="BAU47853.1"/>
    </source>
</evidence>
<dbReference type="EMBL" id="AP014936">
    <property type="protein sequence ID" value="BAU47853.1"/>
    <property type="molecule type" value="Genomic_DNA"/>
</dbReference>
<dbReference type="KEGG" id="sva:SVA_1278"/>
<gene>
    <name evidence="1" type="ORF">SVA_1278</name>
</gene>
<proteinExistence type="predicted"/>
<name>A0A1B4V2T9_9GAMM</name>
<keyword evidence="2" id="KW-1185">Reference proteome</keyword>
<dbReference type="SUPFAM" id="SSF54909">
    <property type="entry name" value="Dimeric alpha+beta barrel"/>
    <property type="match status" value="1"/>
</dbReference>
<dbReference type="RefSeq" id="WP_096460351.1">
    <property type="nucleotide sequence ID" value="NZ_AP014936.1"/>
</dbReference>
<sequence length="153" mass="16762">MSTLIPGFPSDGIVTINRVILRPEYTVDDLQERVAVLCENVKTYHSDTGFIGGFVALNSGNISNEGSTVGQAVQSPLKDKEALIVTFWRSFEEHEASHRSDTFQPLFKQVLELCENGNEELAYTMLWSGKAYSAAEAKAARDAKAKYAKAANG</sequence>
<dbReference type="InterPro" id="IPR011008">
    <property type="entry name" value="Dimeric_a/b-barrel"/>
</dbReference>
<dbReference type="Proteomes" id="UP000218899">
    <property type="component" value="Chromosome"/>
</dbReference>
<protein>
    <recommendedName>
        <fullName evidence="3">Ligand-binding protein SH3</fullName>
    </recommendedName>
</protein>
<evidence type="ECO:0008006" key="3">
    <source>
        <dbReference type="Google" id="ProtNLM"/>
    </source>
</evidence>
<organism evidence="1 2">
    <name type="scientific">Sulfurifustis variabilis</name>
    <dbReference type="NCBI Taxonomy" id="1675686"/>
    <lineage>
        <taxon>Bacteria</taxon>
        <taxon>Pseudomonadati</taxon>
        <taxon>Pseudomonadota</taxon>
        <taxon>Gammaproteobacteria</taxon>
        <taxon>Acidiferrobacterales</taxon>
        <taxon>Acidiferrobacteraceae</taxon>
        <taxon>Sulfurifustis</taxon>
    </lineage>
</organism>
<accession>A0A1B4V2T9</accession>
<evidence type="ECO:0000313" key="2">
    <source>
        <dbReference type="Proteomes" id="UP000218899"/>
    </source>
</evidence>